<sequence>MGIDEVTAATALSVRHNGPVPHCRIPATTAAPVHTTMDFTSQKISCGGARWVASNLLTAGPDP</sequence>
<comment type="caution">
    <text evidence="1">The sequence shown here is derived from an EMBL/GenBank/DDBJ whole genome shotgun (WGS) entry which is preliminary data.</text>
</comment>
<accession>X8CRU8</accession>
<proteinExistence type="predicted"/>
<gene>
    <name evidence="1" type="ORF">I550_1902</name>
</gene>
<reference evidence="1 2" key="1">
    <citation type="submission" date="2013-12" db="EMBL/GenBank/DDBJ databases">
        <authorList>
            <person name="Zelazny A."/>
            <person name="Olivier K."/>
            <person name="Holland S."/>
            <person name="Lenaerts A."/>
            <person name="Ordway D."/>
            <person name="DeGroote M.A."/>
            <person name="Parker T."/>
            <person name="Sizemore C."/>
            <person name="Tallon L.J."/>
            <person name="Sadzewicz L.K."/>
            <person name="Sengamalay N."/>
            <person name="Fraser C.M."/>
            <person name="Hine E."/>
            <person name="Shefchek K.A."/>
            <person name="Das S.P."/>
            <person name="Tettelin H."/>
        </authorList>
    </citation>
    <scope>NUCLEOTIDE SEQUENCE [LARGE SCALE GENOMIC DNA]</scope>
    <source>
        <strain evidence="1 2">1956</strain>
    </source>
</reference>
<dbReference type="AlphaFoldDB" id="X8CRU8"/>
<evidence type="ECO:0000313" key="1">
    <source>
        <dbReference type="EMBL" id="EUA58759.1"/>
    </source>
</evidence>
<organism evidence="1 2">
    <name type="scientific">Mycobacterium intracellulare 1956</name>
    <dbReference type="NCBI Taxonomy" id="1299331"/>
    <lineage>
        <taxon>Bacteria</taxon>
        <taxon>Bacillati</taxon>
        <taxon>Actinomycetota</taxon>
        <taxon>Actinomycetes</taxon>
        <taxon>Mycobacteriales</taxon>
        <taxon>Mycobacteriaceae</taxon>
        <taxon>Mycobacterium</taxon>
        <taxon>Mycobacterium avium complex (MAC)</taxon>
    </lineage>
</organism>
<dbReference type="EMBL" id="JAOG01000001">
    <property type="protein sequence ID" value="EUA58759.1"/>
    <property type="molecule type" value="Genomic_DNA"/>
</dbReference>
<protein>
    <submittedName>
        <fullName evidence="1">Uncharacterized protein</fullName>
    </submittedName>
</protein>
<dbReference type="Proteomes" id="UP000020825">
    <property type="component" value="Unassembled WGS sequence"/>
</dbReference>
<evidence type="ECO:0000313" key="2">
    <source>
        <dbReference type="Proteomes" id="UP000020825"/>
    </source>
</evidence>
<name>X8CRU8_MYCIT</name>